<dbReference type="EMBL" id="QGSY01000137">
    <property type="protein sequence ID" value="RQX11368.1"/>
    <property type="molecule type" value="Genomic_DNA"/>
</dbReference>
<dbReference type="RefSeq" id="WP_124854684.1">
    <property type="nucleotide sequence ID" value="NZ_JBEXWX010000025.1"/>
</dbReference>
<accession>A0A3N9XEH7</accession>
<dbReference type="AlphaFoldDB" id="A0A3N9XEH7"/>
<protein>
    <submittedName>
        <fullName evidence="1">Uncharacterized protein</fullName>
    </submittedName>
</protein>
<comment type="caution">
    <text evidence="1">The sequence shown here is derived from an EMBL/GenBank/DDBJ whole genome shotgun (WGS) entry which is preliminary data.</text>
</comment>
<dbReference type="OrthoDB" id="1452344at2"/>
<dbReference type="Proteomes" id="UP000266889">
    <property type="component" value="Unassembled WGS sequence"/>
</dbReference>
<gene>
    <name evidence="1" type="ORF">DLJ58_08700</name>
</gene>
<evidence type="ECO:0000313" key="2">
    <source>
        <dbReference type="Proteomes" id="UP000266889"/>
    </source>
</evidence>
<proteinExistence type="predicted"/>
<organism evidence="1 2">
    <name type="scientific">Micromonospora arida</name>
    <dbReference type="NCBI Taxonomy" id="2203715"/>
    <lineage>
        <taxon>Bacteria</taxon>
        <taxon>Bacillati</taxon>
        <taxon>Actinomycetota</taxon>
        <taxon>Actinomycetes</taxon>
        <taxon>Micromonosporales</taxon>
        <taxon>Micromonosporaceae</taxon>
        <taxon>Micromonospora</taxon>
    </lineage>
</organism>
<keyword evidence="2" id="KW-1185">Reference proteome</keyword>
<sequence length="70" mass="7808">MSRFSMMARVDIPGEVADAEAWIARYRESLTSITETGCGCCVRAWQIDGPQELVDTIPLVLSASTEWDRD</sequence>
<evidence type="ECO:0000313" key="1">
    <source>
        <dbReference type="EMBL" id="RQX11368.1"/>
    </source>
</evidence>
<reference evidence="1 2" key="1">
    <citation type="submission" date="2018-05" db="EMBL/GenBank/DDBJ databases">
        <title>Micromonospora from Atacama Desert.</title>
        <authorList>
            <person name="Carro L."/>
            <person name="Goodfellow M."/>
            <person name="Klenk H.-P."/>
        </authorList>
    </citation>
    <scope>NUCLEOTIDE SEQUENCE [LARGE SCALE GENOMIC DNA]</scope>
    <source>
        <strain evidence="1 2">LB32</strain>
    </source>
</reference>
<name>A0A3N9XEH7_9ACTN</name>